<dbReference type="InterPro" id="IPR029058">
    <property type="entry name" value="AB_hydrolase_fold"/>
</dbReference>
<evidence type="ECO:0000313" key="1">
    <source>
        <dbReference type="EMBL" id="MFC5891757.1"/>
    </source>
</evidence>
<sequence length="102" mass="11276">MCARAALKVGGNRPTAFVGRLTCPILVQVGTHDRIAPPDAARRTARKTGQRAQLREYPVDHLDVYAGPGQQRVLADQLAFLTQTLDPARMPRQRGRHRAPRA</sequence>
<dbReference type="SUPFAM" id="SSF53474">
    <property type="entry name" value="alpha/beta-Hydrolases"/>
    <property type="match status" value="1"/>
</dbReference>
<gene>
    <name evidence="1" type="ORF">ACFP3M_02815</name>
</gene>
<dbReference type="EMBL" id="JBHSPW010000001">
    <property type="protein sequence ID" value="MFC5891757.1"/>
    <property type="molecule type" value="Genomic_DNA"/>
</dbReference>
<dbReference type="GO" id="GO:0016787">
    <property type="term" value="F:hydrolase activity"/>
    <property type="evidence" value="ECO:0007669"/>
    <property type="project" value="UniProtKB-KW"/>
</dbReference>
<accession>A0ABW1FBD1</accession>
<dbReference type="RefSeq" id="WP_345080953.1">
    <property type="nucleotide sequence ID" value="NZ_BAAAWG010000006.1"/>
</dbReference>
<comment type="caution">
    <text evidence="1">The sequence shown here is derived from an EMBL/GenBank/DDBJ whole genome shotgun (WGS) entry which is preliminary data.</text>
</comment>
<keyword evidence="2" id="KW-1185">Reference proteome</keyword>
<keyword evidence="1" id="KW-0378">Hydrolase</keyword>
<name>A0ABW1FBD1_9ACTN</name>
<evidence type="ECO:0000313" key="2">
    <source>
        <dbReference type="Proteomes" id="UP001596241"/>
    </source>
</evidence>
<protein>
    <submittedName>
        <fullName evidence="1">Alpha/beta hydrolase</fullName>
    </submittedName>
</protein>
<dbReference type="Proteomes" id="UP001596241">
    <property type="component" value="Unassembled WGS sequence"/>
</dbReference>
<reference evidence="2" key="1">
    <citation type="journal article" date="2019" name="Int. J. Syst. Evol. Microbiol.">
        <title>The Global Catalogue of Microorganisms (GCM) 10K type strain sequencing project: providing services to taxonomists for standard genome sequencing and annotation.</title>
        <authorList>
            <consortium name="The Broad Institute Genomics Platform"/>
            <consortium name="The Broad Institute Genome Sequencing Center for Infectious Disease"/>
            <person name="Wu L."/>
            <person name="Ma J."/>
        </authorList>
    </citation>
    <scope>NUCLEOTIDE SEQUENCE [LARGE SCALE GENOMIC DNA]</scope>
    <source>
        <strain evidence="2">CGMCC 1.15809</strain>
    </source>
</reference>
<proteinExistence type="predicted"/>
<organism evidence="1 2">
    <name type="scientific">Streptomyces ramulosus</name>
    <dbReference type="NCBI Taxonomy" id="47762"/>
    <lineage>
        <taxon>Bacteria</taxon>
        <taxon>Bacillati</taxon>
        <taxon>Actinomycetota</taxon>
        <taxon>Actinomycetes</taxon>
        <taxon>Kitasatosporales</taxon>
        <taxon>Streptomycetaceae</taxon>
        <taxon>Streptomyces</taxon>
    </lineage>
</organism>
<dbReference type="Gene3D" id="3.40.50.1820">
    <property type="entry name" value="alpha/beta hydrolase"/>
    <property type="match status" value="1"/>
</dbReference>